<gene>
    <name evidence="1" type="ORF">EVOR1521_LOCUS15552</name>
</gene>
<evidence type="ECO:0000313" key="2">
    <source>
        <dbReference type="Proteomes" id="UP001178507"/>
    </source>
</evidence>
<reference evidence="1" key="1">
    <citation type="submission" date="2023-08" db="EMBL/GenBank/DDBJ databases">
        <authorList>
            <person name="Chen Y."/>
            <person name="Shah S."/>
            <person name="Dougan E. K."/>
            <person name="Thang M."/>
            <person name="Chan C."/>
        </authorList>
    </citation>
    <scope>NUCLEOTIDE SEQUENCE</scope>
</reference>
<sequence>MDFLIFTHASSLEALAEASDYAPGLQKLLSPGEGGGLSGALVLYVAPPEMWKATVQLLAESESCDSEAPALAALRRRCAWAERRLSGSGAGSAGAFRRVRVLAPGDFGPTLRAVRARLGEDLRHWLQKSSYDSPKFLEATVRLELLGSSVCVLRMDEDVLFNHQTLEDGMAGVKRLVEALVEQRRREGSIQVLSGQYVFKSAKAEDRRSFGFWNGAFTARGSPALLATRALCLSERPPLEAELDEAVDEELMTSFFEALPGGSSSKSSDRLASGAGLCSGGAALDLPPWCHLRQNVLWIDDQCLCQLVALESSRPEPARCFALEVEVTKGRRPPASFVWHTLEVYLPSLLYGLVMRAWIDGPLAPALRWVRYYGRPLPLSRRQRLECQLWEEALQCCSAWRLRWARLRGSCGPSFAALWATGEVQRHPLLGFRCSADSSAPSPRALRLGRGLVTADAPDKLRKADLNEFLLEALGELIQDALQHLGWVLLWPSVVQAVRHTPPLRSGGFFGELCSEAPGPPRTAETWRSRL</sequence>
<keyword evidence="2" id="KW-1185">Reference proteome</keyword>
<name>A0AA36IMB9_9DINO</name>
<protein>
    <submittedName>
        <fullName evidence="1">Uncharacterized protein</fullName>
    </submittedName>
</protein>
<dbReference type="EMBL" id="CAUJNA010002001">
    <property type="protein sequence ID" value="CAJ1390043.1"/>
    <property type="molecule type" value="Genomic_DNA"/>
</dbReference>
<comment type="caution">
    <text evidence="1">The sequence shown here is derived from an EMBL/GenBank/DDBJ whole genome shotgun (WGS) entry which is preliminary data.</text>
</comment>
<proteinExistence type="predicted"/>
<organism evidence="1 2">
    <name type="scientific">Effrenium voratum</name>
    <dbReference type="NCBI Taxonomy" id="2562239"/>
    <lineage>
        <taxon>Eukaryota</taxon>
        <taxon>Sar</taxon>
        <taxon>Alveolata</taxon>
        <taxon>Dinophyceae</taxon>
        <taxon>Suessiales</taxon>
        <taxon>Symbiodiniaceae</taxon>
        <taxon>Effrenium</taxon>
    </lineage>
</organism>
<evidence type="ECO:0000313" key="1">
    <source>
        <dbReference type="EMBL" id="CAJ1390043.1"/>
    </source>
</evidence>
<accession>A0AA36IMB9</accession>
<dbReference type="Proteomes" id="UP001178507">
    <property type="component" value="Unassembled WGS sequence"/>
</dbReference>
<dbReference type="AlphaFoldDB" id="A0AA36IMB9"/>